<dbReference type="PANTHER" id="PTHR45913">
    <property type="entry name" value="EPM2A-INTERACTING PROTEIN 1"/>
    <property type="match status" value="1"/>
</dbReference>
<dbReference type="STRING" id="70415.A0A5S6QRN9"/>
<sequence length="206" mass="24069">MNLQLQCDGLNLIKTKAVVSAFVAKLVIFKRNMGNGEFYQFPLLAALKEKEAIADQDVDVYCQHLEMLHVDFVERFNDIINLKVPTWVMNPFCGVDEAEMELQEELIELQNNDELKPKWISGYQQFWLQRHAMELYPRLWAVVENFLIAFPSSYLVERGFSAVTELLSNKRNRLQIVNRGDLRLMMTKMKSDVEKLLSLHRVHPSH</sequence>
<organism evidence="1 2">
    <name type="scientific">Trichuris muris</name>
    <name type="common">Mouse whipworm</name>
    <dbReference type="NCBI Taxonomy" id="70415"/>
    <lineage>
        <taxon>Eukaryota</taxon>
        <taxon>Metazoa</taxon>
        <taxon>Ecdysozoa</taxon>
        <taxon>Nematoda</taxon>
        <taxon>Enoplea</taxon>
        <taxon>Dorylaimia</taxon>
        <taxon>Trichinellida</taxon>
        <taxon>Trichuridae</taxon>
        <taxon>Trichuris</taxon>
    </lineage>
</organism>
<reference evidence="2" key="1">
    <citation type="submission" date="2019-12" db="UniProtKB">
        <authorList>
            <consortium name="WormBaseParasite"/>
        </authorList>
    </citation>
    <scope>IDENTIFICATION</scope>
</reference>
<keyword evidence="1" id="KW-1185">Reference proteome</keyword>
<evidence type="ECO:0000313" key="1">
    <source>
        <dbReference type="Proteomes" id="UP000046395"/>
    </source>
</evidence>
<dbReference type="PANTHER" id="PTHR45913:SF22">
    <property type="entry name" value="SCAN BOX DOMAIN-CONTAINING PROTEIN"/>
    <property type="match status" value="1"/>
</dbReference>
<protein>
    <submittedName>
        <fullName evidence="2">HAT C-terminal dimerisation domain-containing protein</fullName>
    </submittedName>
</protein>
<dbReference type="Proteomes" id="UP000046395">
    <property type="component" value="Unassembled WGS sequence"/>
</dbReference>
<dbReference type="WBParaSite" id="TMUE_2000009900.1">
    <property type="protein sequence ID" value="TMUE_2000009900.1"/>
    <property type="gene ID" value="WBGene00291219"/>
</dbReference>
<proteinExistence type="predicted"/>
<accession>A0A5S6QRN9</accession>
<evidence type="ECO:0000313" key="2">
    <source>
        <dbReference type="WBParaSite" id="TMUE_2000009900.1"/>
    </source>
</evidence>
<dbReference type="AlphaFoldDB" id="A0A5S6QRN9"/>
<name>A0A5S6QRN9_TRIMR</name>